<evidence type="ECO:0000256" key="17">
    <source>
        <dbReference type="ARBA" id="ARBA00029735"/>
    </source>
</evidence>
<evidence type="ECO:0000256" key="18">
    <source>
        <dbReference type="SAM" id="MobiDB-lite"/>
    </source>
</evidence>
<feature type="region of interest" description="Disordered" evidence="18">
    <location>
        <begin position="125"/>
        <end position="226"/>
    </location>
</feature>
<evidence type="ECO:0000256" key="16">
    <source>
        <dbReference type="ARBA" id="ARBA00023328"/>
    </source>
</evidence>
<evidence type="ECO:0000256" key="3">
    <source>
        <dbReference type="ARBA" id="ARBA00004629"/>
    </source>
</evidence>
<dbReference type="InterPro" id="IPR013964">
    <property type="entry name" value="DASH_Ask1"/>
</dbReference>
<evidence type="ECO:0000256" key="10">
    <source>
        <dbReference type="ARBA" id="ARBA00022776"/>
    </source>
</evidence>
<comment type="caution">
    <text evidence="19">The sequence shown here is derived from an EMBL/GenBank/DDBJ whole genome shotgun (WGS) entry which is preliminary data.</text>
</comment>
<comment type="similarity">
    <text evidence="4">Belongs to the DASH complex ASK1 family.</text>
</comment>
<keyword evidence="13" id="KW-0206">Cytoskeleton</keyword>
<evidence type="ECO:0000256" key="13">
    <source>
        <dbReference type="ARBA" id="ARBA00023212"/>
    </source>
</evidence>
<keyword evidence="11" id="KW-0159">Chromosome partition</keyword>
<sequence>MDRRTQSLDPRKSIRAPRPSIAYTSRTSTTAASAASLRAPAQAPMSVPRSLTEELEKIEQSITLTLQEIDHNFSTSHRIITSAILPIVEQYAVQSQAVWQSSKFWKEFFESSANVSLAGYEELNTEDGQQAQPDQYQNQTAEASQIDTDEYSATMDYDYNTEVKTPGQNYDGERDEDISSAGNMTGVDDDESSFVAYVGTQQQQQQQQRQQQQSRAPNPAPEARSGIARFKYDDEEELEIEATLAGATQFIKSLNLDSQSTPRAVLAERSNIVNASEAPGAHPSSRAQNAGGMQWADMVSPFEEMRSELKGITHANGSFDSTNSIIPVPQVTSYGEDEDDLSLSPPKQSITTSIPNKTAALPRTPNRYASRPANSTIDEEDSAAFHTPESSPFSPYAGMRAPGSVTNYNRTYTGGNQQQNVLLHRVLDRKWGIQATPKQPKLPSHRQAAQLAKLATPKNNHRAMDYQTRFDSSPMDSPPAVAHLNSNIFSSPDKD</sequence>
<evidence type="ECO:0000313" key="20">
    <source>
        <dbReference type="Proteomes" id="UP001498771"/>
    </source>
</evidence>
<keyword evidence="10" id="KW-0498">Mitosis</keyword>
<proteinExistence type="inferred from homology"/>
<dbReference type="Proteomes" id="UP001498771">
    <property type="component" value="Unassembled WGS sequence"/>
</dbReference>
<accession>A0ABR1F942</accession>
<evidence type="ECO:0000256" key="14">
    <source>
        <dbReference type="ARBA" id="ARBA00023242"/>
    </source>
</evidence>
<keyword evidence="6" id="KW-0158">Chromosome</keyword>
<dbReference type="GeneID" id="90039978"/>
<feature type="region of interest" description="Disordered" evidence="18">
    <location>
        <begin position="1"/>
        <end position="25"/>
    </location>
</feature>
<keyword evidence="7" id="KW-0963">Cytoplasm</keyword>
<evidence type="ECO:0000256" key="15">
    <source>
        <dbReference type="ARBA" id="ARBA00023306"/>
    </source>
</evidence>
<feature type="region of interest" description="Disordered" evidence="18">
    <location>
        <begin position="453"/>
        <end position="495"/>
    </location>
</feature>
<evidence type="ECO:0000256" key="12">
    <source>
        <dbReference type="ARBA" id="ARBA00022838"/>
    </source>
</evidence>
<evidence type="ECO:0000256" key="5">
    <source>
        <dbReference type="ARBA" id="ARBA00014520"/>
    </source>
</evidence>
<dbReference type="EMBL" id="JBBJBU010000004">
    <property type="protein sequence ID" value="KAK7205663.1"/>
    <property type="molecule type" value="Genomic_DNA"/>
</dbReference>
<name>A0ABR1F942_9ASCO</name>
<feature type="compositionally biased region" description="Polar residues" evidence="18">
    <location>
        <begin position="484"/>
        <end position="495"/>
    </location>
</feature>
<evidence type="ECO:0000313" key="19">
    <source>
        <dbReference type="EMBL" id="KAK7205663.1"/>
    </source>
</evidence>
<evidence type="ECO:0000256" key="6">
    <source>
        <dbReference type="ARBA" id="ARBA00022454"/>
    </source>
</evidence>
<gene>
    <name evidence="19" type="ORF">BZA70DRAFT_294755</name>
</gene>
<keyword evidence="14" id="KW-0539">Nucleus</keyword>
<organism evidence="19 20">
    <name type="scientific">Myxozyma melibiosi</name>
    <dbReference type="NCBI Taxonomy" id="54550"/>
    <lineage>
        <taxon>Eukaryota</taxon>
        <taxon>Fungi</taxon>
        <taxon>Dikarya</taxon>
        <taxon>Ascomycota</taxon>
        <taxon>Saccharomycotina</taxon>
        <taxon>Lipomycetes</taxon>
        <taxon>Lipomycetales</taxon>
        <taxon>Lipomycetaceae</taxon>
        <taxon>Myxozyma</taxon>
    </lineage>
</organism>
<keyword evidence="8" id="KW-0132">Cell division</keyword>
<evidence type="ECO:0000256" key="2">
    <source>
        <dbReference type="ARBA" id="ARBA00004186"/>
    </source>
</evidence>
<evidence type="ECO:0000256" key="4">
    <source>
        <dbReference type="ARBA" id="ARBA00010731"/>
    </source>
</evidence>
<comment type="subcellular location">
    <subcellularLocation>
        <location evidence="3">Chromosome</location>
        <location evidence="3">Centromere</location>
        <location evidence="3">Kinetochore</location>
    </subcellularLocation>
    <subcellularLocation>
        <location evidence="2">Cytoplasm</location>
        <location evidence="2">Cytoskeleton</location>
        <location evidence="2">Spindle</location>
    </subcellularLocation>
    <subcellularLocation>
        <location evidence="1">Nucleus</location>
    </subcellularLocation>
</comment>
<protein>
    <recommendedName>
        <fullName evidence="5">DASH complex subunit ASK1</fullName>
    </recommendedName>
    <alternativeName>
        <fullName evidence="17">Outer kinetochore protein ASK1</fullName>
    </alternativeName>
</protein>
<feature type="region of interest" description="Disordered" evidence="18">
    <location>
        <begin position="332"/>
        <end position="398"/>
    </location>
</feature>
<evidence type="ECO:0000256" key="7">
    <source>
        <dbReference type="ARBA" id="ARBA00022490"/>
    </source>
</evidence>
<dbReference type="Pfam" id="PF08655">
    <property type="entry name" value="DASH_Ask1"/>
    <property type="match status" value="1"/>
</dbReference>
<feature type="compositionally biased region" description="Low complexity" evidence="18">
    <location>
        <begin position="201"/>
        <end position="213"/>
    </location>
</feature>
<feature type="compositionally biased region" description="Polar residues" evidence="18">
    <location>
        <begin position="126"/>
        <end position="146"/>
    </location>
</feature>
<keyword evidence="15" id="KW-0131">Cell cycle</keyword>
<feature type="compositionally biased region" description="Polar residues" evidence="18">
    <location>
        <begin position="345"/>
        <end position="356"/>
    </location>
</feature>
<dbReference type="RefSeq" id="XP_064768696.1">
    <property type="nucleotide sequence ID" value="XM_064914466.1"/>
</dbReference>
<evidence type="ECO:0000256" key="8">
    <source>
        <dbReference type="ARBA" id="ARBA00022618"/>
    </source>
</evidence>
<keyword evidence="9" id="KW-0493">Microtubule</keyword>
<keyword evidence="16" id="KW-0137">Centromere</keyword>
<keyword evidence="12" id="KW-0995">Kinetochore</keyword>
<dbReference type="PANTHER" id="PTHR28200:SF1">
    <property type="entry name" value="DASH COMPLEX SUBUNIT ASK1"/>
    <property type="match status" value="1"/>
</dbReference>
<evidence type="ECO:0000256" key="1">
    <source>
        <dbReference type="ARBA" id="ARBA00004123"/>
    </source>
</evidence>
<dbReference type="PANTHER" id="PTHR28200">
    <property type="entry name" value="DASH COMPLEX SUBUNIT ASK1"/>
    <property type="match status" value="1"/>
</dbReference>
<reference evidence="19 20" key="1">
    <citation type="submission" date="2024-03" db="EMBL/GenBank/DDBJ databases">
        <title>Genome-scale model development and genomic sequencing of the oleaginous clade Lipomyces.</title>
        <authorList>
            <consortium name="Lawrence Berkeley National Laboratory"/>
            <person name="Czajka J.J."/>
            <person name="Han Y."/>
            <person name="Kim J."/>
            <person name="Mondo S.J."/>
            <person name="Hofstad B.A."/>
            <person name="Robles A."/>
            <person name="Haridas S."/>
            <person name="Riley R."/>
            <person name="LaButti K."/>
            <person name="Pangilinan J."/>
            <person name="Andreopoulos W."/>
            <person name="Lipzen A."/>
            <person name="Yan J."/>
            <person name="Wang M."/>
            <person name="Ng V."/>
            <person name="Grigoriev I.V."/>
            <person name="Spatafora J.W."/>
            <person name="Magnuson J.K."/>
            <person name="Baker S.E."/>
            <person name="Pomraning K.R."/>
        </authorList>
    </citation>
    <scope>NUCLEOTIDE SEQUENCE [LARGE SCALE GENOMIC DNA]</scope>
    <source>
        <strain evidence="19 20">Phaff 52-87</strain>
    </source>
</reference>
<evidence type="ECO:0000256" key="9">
    <source>
        <dbReference type="ARBA" id="ARBA00022701"/>
    </source>
</evidence>
<feature type="compositionally biased region" description="Basic and acidic residues" evidence="18">
    <location>
        <begin position="1"/>
        <end position="12"/>
    </location>
</feature>
<keyword evidence="20" id="KW-1185">Reference proteome</keyword>
<evidence type="ECO:0000256" key="11">
    <source>
        <dbReference type="ARBA" id="ARBA00022829"/>
    </source>
</evidence>